<dbReference type="PANTHER" id="PTHR12975:SF6">
    <property type="entry name" value="TRAFFICKING PROTEIN PARTICLE COMPLEX SUBUNIT 8"/>
    <property type="match status" value="1"/>
</dbReference>
<reference evidence="2" key="2">
    <citation type="submission" date="2021-04" db="EMBL/GenBank/DDBJ databases">
        <authorList>
            <person name="Podell S."/>
        </authorList>
    </citation>
    <scope>NUCLEOTIDE SEQUENCE</scope>
    <source>
        <strain evidence="2">Hildebrandi</strain>
    </source>
</reference>
<name>A0A9K3LVJ9_9STRA</name>
<dbReference type="PANTHER" id="PTHR12975">
    <property type="entry name" value="TRANSPORT PROTEIN TRAPP"/>
    <property type="match status" value="1"/>
</dbReference>
<dbReference type="GO" id="GO:1990072">
    <property type="term" value="C:TRAPPIII protein complex"/>
    <property type="evidence" value="ECO:0007669"/>
    <property type="project" value="TreeGrafter"/>
</dbReference>
<feature type="compositionally biased region" description="Gly residues" evidence="1">
    <location>
        <begin position="538"/>
        <end position="547"/>
    </location>
</feature>
<keyword evidence="3" id="KW-1185">Reference proteome</keyword>
<evidence type="ECO:0000313" key="2">
    <source>
        <dbReference type="EMBL" id="KAG7368838.1"/>
    </source>
</evidence>
<dbReference type="OrthoDB" id="437922at2759"/>
<organism evidence="2 3">
    <name type="scientific">Nitzschia inconspicua</name>
    <dbReference type="NCBI Taxonomy" id="303405"/>
    <lineage>
        <taxon>Eukaryota</taxon>
        <taxon>Sar</taxon>
        <taxon>Stramenopiles</taxon>
        <taxon>Ochrophyta</taxon>
        <taxon>Bacillariophyta</taxon>
        <taxon>Bacillariophyceae</taxon>
        <taxon>Bacillariophycidae</taxon>
        <taxon>Bacillariales</taxon>
        <taxon>Bacillariaceae</taxon>
        <taxon>Nitzschia</taxon>
    </lineage>
</organism>
<dbReference type="InterPro" id="IPR024420">
    <property type="entry name" value="TRAPP_III_complex_Trs85"/>
</dbReference>
<feature type="region of interest" description="Disordered" evidence="1">
    <location>
        <begin position="527"/>
        <end position="548"/>
    </location>
</feature>
<feature type="region of interest" description="Disordered" evidence="1">
    <location>
        <begin position="893"/>
        <end position="917"/>
    </location>
</feature>
<protein>
    <submittedName>
        <fullName evidence="2">ER-golgi trafficking TRAPP I complex subunit</fullName>
    </submittedName>
</protein>
<sequence length="1663" mass="184920">MSKPIKLKSQGGGGGNDRRQRPNLSDVPVHESTATLPPLDSAPPSLNLPMMASADHPLSTLPPPPPPPPPRLGTSQFQQVPLVSTPYSATTSMSPPTTETMLPPPPTVSPMPVNAMSNASVGMTADLSFPLPPPPPPPPLRVTATTPGSVAQPPFVSPPLPPTPELSDMVVTSHHFSQSVLAPPPFLPLTTFVIGKRSSILAQRQSHIPILVIATEAANHMAWKNSLQLVDLFQGIVHELKLQQNNMTPFRSINRSLFPNEVKVRFVEPSQMEPLSYQAAHDLLNDNAKIQSADGNVAQDLVVLEDRVDELLQERNKEETLQAATKDAYQLTSPMDIPWMVRYRLALDASTNALPHDLINAPPLVLLVCTTNEIEPPDQVLQELYNSPHVLPEAFKNGLYDPQGMRHEVLVLHDAVQGPSNVDDNRLRKSLQRQFGPNAAVLRINSVMAETASALADQEERDLWGGNGQLGNYLSVNDRVLLRRYFQSILTTSLLPAMERRISDLNAIVSERKKGVRNLVKSFWRKPKEENPTTNSSGHGGGSNVGGEGEDTVKYRYDSIESQTRLLADSLFLMQDYDAALSMYRLIRDDYKSDKALVYYASVQEMIALCIYQTDPYIRAKETFSNLETALLSYTRAAEEERSRMNNDSYVRPTAAPSSTRLATRLCLIMAVASDALTKNREVEVADLLASASSHESNLGAAVLLEQSSAFYYEAKMYRKYAFHILMSGHMFRTAGQDHHAFRCFTSALYVYRNGGWHELHNHLRSALAAQLFSMGRMSVALILYAKLIGTGSSGKVSAKSQQKFLQHLVEICEDHKKAALAGADRMASPSNLPSHERESFRNAQLENIVNIIKYNVTASRVLELPYVDLPRIQDSSVRIWTHAEQHFVGTSVTENADESSVEGNTQDELGKPAKGDDNIWDDLELAATGELRAVDSAKPQLDETITAALSKITDRQHRKVIAEIDKEKQNRALIERSKRSGSRKPSPKVRARAEPIFCDFVMTNPLEVDVRITQVQLVVKMTDSQGCICTNQFAIEMKDSSSAGSKKSWSFASTGKLQFTVPEYCRISNPGTRVCQSASCNPFFVVTKHEINLPPGGETTVSLGLTPLVEGDLEILGVRSMLLDKVWVYHPFDVPGPLLRDTRSNIMNRVRGESLLLKAKVEQDMPCLSAELVKWAKGEMPSGVSDGGPLLEGQLSSWRIRLRNVGTAPATCVSLKTNLPWVQIVEENKELTTEEKETIATSHCIGPSGTMMKLPLSNNSNVLQPGEEVDIPIRIRTSGFRKQTFYMLYRYELYDPHQEKIRSRWLRKMYEVPVYPSLLLSAKTLTASLKGKDVLLSVELTNVRTDRPTDLFVTLDHLGLASRHYRLEALPGQFATRNEFGDVLQIGWQERVTVLYKVVEVDSPEKTSRLSECAFSSTCECSTKLCVDSDAMGYLCLEQAFESFETSWKNHQLELFRLENTPECEKDHPRSIASIRRANTSDVNEGDSDFNMAECHPTSIASLFPTRIGASAVHLVCSWRAILGQEVVRGEHHLRSMRIRPLKSFHGCPVSAIASHPASVTNDFSNGPTYVPVKVTLRNRLLESPVNFLYFLDPSSYEFTGLKMQRVELEPDGHIDISFRALISQPGIFDLQSLRLTVRQGNEEVTYQLSQQWLVSVSDSSF</sequence>
<proteinExistence type="predicted"/>
<reference evidence="2" key="1">
    <citation type="journal article" date="2021" name="Sci. Rep.">
        <title>Diploid genomic architecture of Nitzschia inconspicua, an elite biomass production diatom.</title>
        <authorList>
            <person name="Oliver A."/>
            <person name="Podell S."/>
            <person name="Pinowska A."/>
            <person name="Traller J.C."/>
            <person name="Smith S.R."/>
            <person name="McClure R."/>
            <person name="Beliaev A."/>
            <person name="Bohutskyi P."/>
            <person name="Hill E.A."/>
            <person name="Rabines A."/>
            <person name="Zheng H."/>
            <person name="Allen L.Z."/>
            <person name="Kuo A."/>
            <person name="Grigoriev I.V."/>
            <person name="Allen A.E."/>
            <person name="Hazlebeck D."/>
            <person name="Allen E.E."/>
        </authorList>
    </citation>
    <scope>NUCLEOTIDE SEQUENCE</scope>
    <source>
        <strain evidence="2">Hildebrandi</strain>
    </source>
</reference>
<gene>
    <name evidence="2" type="ORF">IV203_031581</name>
</gene>
<evidence type="ECO:0000313" key="3">
    <source>
        <dbReference type="Proteomes" id="UP000693970"/>
    </source>
</evidence>
<accession>A0A9K3LVJ9</accession>
<dbReference type="Proteomes" id="UP000693970">
    <property type="component" value="Unassembled WGS sequence"/>
</dbReference>
<feature type="region of interest" description="Disordered" evidence="1">
    <location>
        <begin position="1"/>
        <end position="76"/>
    </location>
</feature>
<feature type="compositionally biased region" description="Pro residues" evidence="1">
    <location>
        <begin position="60"/>
        <end position="71"/>
    </location>
</feature>
<evidence type="ECO:0000256" key="1">
    <source>
        <dbReference type="SAM" id="MobiDB-lite"/>
    </source>
</evidence>
<dbReference type="EMBL" id="JAGRRH010000006">
    <property type="protein sequence ID" value="KAG7368838.1"/>
    <property type="molecule type" value="Genomic_DNA"/>
</dbReference>
<dbReference type="Pfam" id="PF12739">
    <property type="entry name" value="TRAPPC-Trs85"/>
    <property type="match status" value="1"/>
</dbReference>
<comment type="caution">
    <text evidence="2">The sequence shown here is derived from an EMBL/GenBank/DDBJ whole genome shotgun (WGS) entry which is preliminary data.</text>
</comment>